<dbReference type="PANTHER" id="PTHR46586:SF3">
    <property type="entry name" value="ANKYRIN REPEAT-CONTAINING PROTEIN"/>
    <property type="match status" value="1"/>
</dbReference>
<dbReference type="InterPro" id="IPR002110">
    <property type="entry name" value="Ankyrin_rpt"/>
</dbReference>
<dbReference type="Proteomes" id="UP000054498">
    <property type="component" value="Unassembled WGS sequence"/>
</dbReference>
<proteinExistence type="predicted"/>
<gene>
    <name evidence="1" type="ORF">MNEG_2342</name>
</gene>
<dbReference type="Gene3D" id="1.25.40.20">
    <property type="entry name" value="Ankyrin repeat-containing domain"/>
    <property type="match status" value="1"/>
</dbReference>
<dbReference type="InterPro" id="IPR036770">
    <property type="entry name" value="Ankyrin_rpt-contain_sf"/>
</dbReference>
<evidence type="ECO:0000313" key="1">
    <source>
        <dbReference type="EMBL" id="KIZ05620.1"/>
    </source>
</evidence>
<dbReference type="KEGG" id="mng:MNEG_2342"/>
<dbReference type="AlphaFoldDB" id="A0A0D2MSW9"/>
<name>A0A0D2MSW9_9CHLO</name>
<reference evidence="1 2" key="1">
    <citation type="journal article" date="2013" name="BMC Genomics">
        <title>Reconstruction of the lipid metabolism for the microalga Monoraphidium neglectum from its genome sequence reveals characteristics suitable for biofuel production.</title>
        <authorList>
            <person name="Bogen C."/>
            <person name="Al-Dilaimi A."/>
            <person name="Albersmeier A."/>
            <person name="Wichmann J."/>
            <person name="Grundmann M."/>
            <person name="Rupp O."/>
            <person name="Lauersen K.J."/>
            <person name="Blifernez-Klassen O."/>
            <person name="Kalinowski J."/>
            <person name="Goesmann A."/>
            <person name="Mussgnug J.H."/>
            <person name="Kruse O."/>
        </authorList>
    </citation>
    <scope>NUCLEOTIDE SEQUENCE [LARGE SCALE GENOMIC DNA]</scope>
    <source>
        <strain evidence="1 2">SAG 48.87</strain>
    </source>
</reference>
<dbReference type="GeneID" id="25735220"/>
<dbReference type="STRING" id="145388.A0A0D2MSW9"/>
<accession>A0A0D2MSW9</accession>
<sequence length="286" mass="31103">MPDEQRAVHVAAAPEAVSHPEVLALILERLPDGAQLVTAGALSRGWRQWAAARAAGAALRRRGGEPFKAIFGERLERLAAFGLPLWFARRCWPRLTAPQRLAAASRAAYHGDCEQLRWALAAGCPRDAYLCAAAAGGGCLEALRFLRAEGCPWDEETGWAAAHGGHLEVLRWLHGAGCPWGAATCHMAARRGHLDVLRWLHGAGRARLNAPIFQAAAWGGHLEVLKWARGAGFAWDRWACFLAAEAGHLEILRWARGAGCPWDRAQCLAAAQRHPQVVEWISGQPE</sequence>
<protein>
    <recommendedName>
        <fullName evidence="3">Ankyrin repeat domain-containing protein</fullName>
    </recommendedName>
</protein>
<dbReference type="InterPro" id="IPR052050">
    <property type="entry name" value="SecEffector_AnkRepeat"/>
</dbReference>
<dbReference type="RefSeq" id="XP_013904639.1">
    <property type="nucleotide sequence ID" value="XM_014049185.1"/>
</dbReference>
<dbReference type="OrthoDB" id="75611at2759"/>
<dbReference type="SUPFAM" id="SSF48403">
    <property type="entry name" value="Ankyrin repeat"/>
    <property type="match status" value="1"/>
</dbReference>
<organism evidence="1 2">
    <name type="scientific">Monoraphidium neglectum</name>
    <dbReference type="NCBI Taxonomy" id="145388"/>
    <lineage>
        <taxon>Eukaryota</taxon>
        <taxon>Viridiplantae</taxon>
        <taxon>Chlorophyta</taxon>
        <taxon>core chlorophytes</taxon>
        <taxon>Chlorophyceae</taxon>
        <taxon>CS clade</taxon>
        <taxon>Sphaeropleales</taxon>
        <taxon>Selenastraceae</taxon>
        <taxon>Monoraphidium</taxon>
    </lineage>
</organism>
<evidence type="ECO:0008006" key="3">
    <source>
        <dbReference type="Google" id="ProtNLM"/>
    </source>
</evidence>
<dbReference type="PANTHER" id="PTHR46586">
    <property type="entry name" value="ANKYRIN REPEAT-CONTAINING PROTEIN"/>
    <property type="match status" value="1"/>
</dbReference>
<dbReference type="Pfam" id="PF13637">
    <property type="entry name" value="Ank_4"/>
    <property type="match status" value="1"/>
</dbReference>
<evidence type="ECO:0000313" key="2">
    <source>
        <dbReference type="Proteomes" id="UP000054498"/>
    </source>
</evidence>
<dbReference type="EMBL" id="KK100481">
    <property type="protein sequence ID" value="KIZ05620.1"/>
    <property type="molecule type" value="Genomic_DNA"/>
</dbReference>
<keyword evidence="2" id="KW-1185">Reference proteome</keyword>